<dbReference type="GO" id="GO:0160148">
    <property type="term" value="F:tRNA pseudouridine(55) synthase activity"/>
    <property type="evidence" value="ECO:0007669"/>
    <property type="project" value="UniProtKB-EC"/>
</dbReference>
<evidence type="ECO:0000313" key="5">
    <source>
        <dbReference type="EMBL" id="KKO03547.1"/>
    </source>
</evidence>
<sequence>MTFELPKPFGFYNIHKPVGPTSHDVVAQVRPLVGRRVKVGHTGTLDPFASGVLVIAVGPATRLADLIQSTAKCYVAEVTLGAASTTDDIEGDITPAPAAPEPTDQQVRQALEPFVGAIMQGPPAYSAVHVEGRRAYKLARSGQRVEPAAREVTIHRLELLRYEYPRAELDVLCGAGTYIRSIARDLGRALCVGGYCSALVRRAVGAFGLADAVDPDALDIDADLVAPVTATVGLERFEISGEDVPDLVHGKLLRVDRLRRLDSAPTDHPQAQHDVAIVDGRGNLVALGERREGAEMIQPRRVFLGPSPA</sequence>
<dbReference type="EC" id="5.4.99.25" evidence="1"/>
<dbReference type="PANTHER" id="PTHR13767:SF2">
    <property type="entry name" value="PSEUDOURIDYLATE SYNTHASE TRUB1"/>
    <property type="match status" value="1"/>
</dbReference>
<evidence type="ECO:0000256" key="2">
    <source>
        <dbReference type="ARBA" id="ARBA00022694"/>
    </source>
</evidence>
<gene>
    <name evidence="5" type="ORF">LCGC14_0094720</name>
</gene>
<name>A0A0F9XVZ0_9ZZZZ</name>
<dbReference type="GO" id="GO:0006400">
    <property type="term" value="P:tRNA modification"/>
    <property type="evidence" value="ECO:0007669"/>
    <property type="project" value="TreeGrafter"/>
</dbReference>
<dbReference type="CDD" id="cd02573">
    <property type="entry name" value="PseudoU_synth_EcTruB"/>
    <property type="match status" value="1"/>
</dbReference>
<organism evidence="5">
    <name type="scientific">marine sediment metagenome</name>
    <dbReference type="NCBI Taxonomy" id="412755"/>
    <lineage>
        <taxon>unclassified sequences</taxon>
        <taxon>metagenomes</taxon>
        <taxon>ecological metagenomes</taxon>
    </lineage>
</organism>
<protein>
    <recommendedName>
        <fullName evidence="1">tRNA pseudouridine(55) synthase</fullName>
        <ecNumber evidence="1">5.4.99.25</ecNumber>
    </recommendedName>
</protein>
<dbReference type="NCBIfam" id="TIGR00431">
    <property type="entry name" value="TruB"/>
    <property type="match status" value="1"/>
</dbReference>
<accession>A0A0F9XVZ0</accession>
<evidence type="ECO:0000259" key="4">
    <source>
        <dbReference type="Pfam" id="PF01509"/>
    </source>
</evidence>
<dbReference type="InterPro" id="IPR014780">
    <property type="entry name" value="tRNA_psdUridine_synth_TruB"/>
</dbReference>
<dbReference type="InterPro" id="IPR002501">
    <property type="entry name" value="PsdUridine_synth_N"/>
</dbReference>
<dbReference type="HAMAP" id="MF_01080">
    <property type="entry name" value="TruB_bact"/>
    <property type="match status" value="1"/>
</dbReference>
<dbReference type="EMBL" id="LAZR01000026">
    <property type="protein sequence ID" value="KKO03547.1"/>
    <property type="molecule type" value="Genomic_DNA"/>
</dbReference>
<evidence type="ECO:0000256" key="3">
    <source>
        <dbReference type="ARBA" id="ARBA00023235"/>
    </source>
</evidence>
<dbReference type="GO" id="GO:1990481">
    <property type="term" value="P:mRNA pseudouridine synthesis"/>
    <property type="evidence" value="ECO:0007669"/>
    <property type="project" value="TreeGrafter"/>
</dbReference>
<dbReference type="Gene3D" id="3.30.2350.10">
    <property type="entry name" value="Pseudouridine synthase"/>
    <property type="match status" value="1"/>
</dbReference>
<comment type="caution">
    <text evidence="5">The sequence shown here is derived from an EMBL/GenBank/DDBJ whole genome shotgun (WGS) entry which is preliminary data.</text>
</comment>
<dbReference type="PANTHER" id="PTHR13767">
    <property type="entry name" value="TRNA-PSEUDOURIDINE SYNTHASE"/>
    <property type="match status" value="1"/>
</dbReference>
<dbReference type="SUPFAM" id="SSF55120">
    <property type="entry name" value="Pseudouridine synthase"/>
    <property type="match status" value="1"/>
</dbReference>
<evidence type="ECO:0000256" key="1">
    <source>
        <dbReference type="ARBA" id="ARBA00012787"/>
    </source>
</evidence>
<dbReference type="Pfam" id="PF01509">
    <property type="entry name" value="TruB_N"/>
    <property type="match status" value="1"/>
</dbReference>
<feature type="domain" description="Pseudouridine synthase II N-terminal" evidence="4">
    <location>
        <begin position="37"/>
        <end position="179"/>
    </location>
</feature>
<dbReference type="AlphaFoldDB" id="A0A0F9XVZ0"/>
<dbReference type="GO" id="GO:0003723">
    <property type="term" value="F:RNA binding"/>
    <property type="evidence" value="ECO:0007669"/>
    <property type="project" value="InterPro"/>
</dbReference>
<keyword evidence="3" id="KW-0413">Isomerase</keyword>
<proteinExistence type="inferred from homology"/>
<reference evidence="5" key="1">
    <citation type="journal article" date="2015" name="Nature">
        <title>Complex archaea that bridge the gap between prokaryotes and eukaryotes.</title>
        <authorList>
            <person name="Spang A."/>
            <person name="Saw J.H."/>
            <person name="Jorgensen S.L."/>
            <person name="Zaremba-Niedzwiedzka K."/>
            <person name="Martijn J."/>
            <person name="Lind A.E."/>
            <person name="van Eijk R."/>
            <person name="Schleper C."/>
            <person name="Guy L."/>
            <person name="Ettema T.J."/>
        </authorList>
    </citation>
    <scope>NUCLEOTIDE SEQUENCE</scope>
</reference>
<dbReference type="InterPro" id="IPR020103">
    <property type="entry name" value="PsdUridine_synth_cat_dom_sf"/>
</dbReference>
<keyword evidence="2" id="KW-0819">tRNA processing</keyword>